<dbReference type="FunFam" id="3.40.640.10:FF:000033">
    <property type="entry name" value="Aspartate aminotransferase"/>
    <property type="match status" value="1"/>
</dbReference>
<dbReference type="PANTHER" id="PTHR46383">
    <property type="entry name" value="ASPARTATE AMINOTRANSFERASE"/>
    <property type="match status" value="1"/>
</dbReference>
<comment type="similarity">
    <text evidence="2 8">Belongs to the class-I pyridoxal-phosphate-dependent aminotransferase family.</text>
</comment>
<evidence type="ECO:0000313" key="10">
    <source>
        <dbReference type="EMBL" id="CDN48657.1"/>
    </source>
</evidence>
<proteinExistence type="inferred from homology"/>
<dbReference type="Proteomes" id="UP000028181">
    <property type="component" value="Chromosome I"/>
</dbReference>
<dbReference type="InterPro" id="IPR004838">
    <property type="entry name" value="NHTrfase_class1_PyrdxlP-BS"/>
</dbReference>
<organism evidence="10 11">
    <name type="scientific">Neorhizobium galegae bv. orientalis str. HAMBI 540</name>
    <dbReference type="NCBI Taxonomy" id="1028800"/>
    <lineage>
        <taxon>Bacteria</taxon>
        <taxon>Pseudomonadati</taxon>
        <taxon>Pseudomonadota</taxon>
        <taxon>Alphaproteobacteria</taxon>
        <taxon>Hyphomicrobiales</taxon>
        <taxon>Rhizobiaceae</taxon>
        <taxon>Rhizobium/Agrobacterium group</taxon>
        <taxon>Neorhizobium</taxon>
    </lineage>
</organism>
<comment type="cofactor">
    <cofactor evidence="1 8">
        <name>pyridoxal 5'-phosphate</name>
        <dbReference type="ChEBI" id="CHEBI:597326"/>
    </cofactor>
</comment>
<dbReference type="eggNOG" id="COG0436">
    <property type="taxonomic scope" value="Bacteria"/>
</dbReference>
<evidence type="ECO:0000313" key="11">
    <source>
        <dbReference type="Proteomes" id="UP000028181"/>
    </source>
</evidence>
<evidence type="ECO:0000256" key="8">
    <source>
        <dbReference type="RuleBase" id="RU000481"/>
    </source>
</evidence>
<dbReference type="PROSITE" id="PS00105">
    <property type="entry name" value="AA_TRANSFER_CLASS_1"/>
    <property type="match status" value="1"/>
</dbReference>
<gene>
    <name evidence="10" type="ORF">RG540_CH24910</name>
</gene>
<comment type="subunit">
    <text evidence="3">Homodimer.</text>
</comment>
<dbReference type="GO" id="GO:0004069">
    <property type="term" value="F:L-aspartate:2-oxoglutarate aminotransferase activity"/>
    <property type="evidence" value="ECO:0007669"/>
    <property type="project" value="UniProtKB-EC"/>
</dbReference>
<dbReference type="SUPFAM" id="SSF53383">
    <property type="entry name" value="PLP-dependent transferases"/>
    <property type="match status" value="1"/>
</dbReference>
<dbReference type="PANTHER" id="PTHR46383:SF1">
    <property type="entry name" value="ASPARTATE AMINOTRANSFERASE"/>
    <property type="match status" value="1"/>
</dbReference>
<name>A0A068SQR6_NEOGA</name>
<evidence type="ECO:0000256" key="6">
    <source>
        <dbReference type="ARBA" id="ARBA00022898"/>
    </source>
</evidence>
<dbReference type="PATRIC" id="fig|1028800.3.peg.2519"/>
<dbReference type="GeneID" id="24256647"/>
<dbReference type="Pfam" id="PF00155">
    <property type="entry name" value="Aminotran_1_2"/>
    <property type="match status" value="1"/>
</dbReference>
<dbReference type="RefSeq" id="WP_038588280.1">
    <property type="nucleotide sequence ID" value="NZ_HG938353.1"/>
</dbReference>
<dbReference type="AlphaFoldDB" id="A0A068SQR6"/>
<dbReference type="InterPro" id="IPR015421">
    <property type="entry name" value="PyrdxlP-dep_Trfase_major"/>
</dbReference>
<keyword evidence="5 8" id="KW-0808">Transferase</keyword>
<reference evidence="11" key="1">
    <citation type="journal article" date="2014" name="BMC Genomics">
        <title>Genome sequencing of two Neorhizobium galegae strains reveals a noeT gene responsible for the unusual acetylation of the nodulation factors.</title>
        <authorList>
            <person name="Osterman J."/>
            <person name="Marsh J."/>
            <person name="Laine P.K."/>
            <person name="Zeng Z."/>
            <person name="Alatalo E."/>
            <person name="Sullivan J.T."/>
            <person name="Young J.P."/>
            <person name="Thomas-Oates J."/>
            <person name="Paulin L."/>
            <person name="Lindstrom K."/>
        </authorList>
    </citation>
    <scope>NUCLEOTIDE SEQUENCE [LARGE SCALE GENOMIC DNA]</scope>
    <source>
        <strain evidence="11">HAMBI 540</strain>
    </source>
</reference>
<dbReference type="OrthoDB" id="9763453at2"/>
<dbReference type="EMBL" id="HG938353">
    <property type="protein sequence ID" value="CDN48657.1"/>
    <property type="molecule type" value="Genomic_DNA"/>
</dbReference>
<dbReference type="InterPro" id="IPR050596">
    <property type="entry name" value="AspAT/PAT-like"/>
</dbReference>
<dbReference type="CDD" id="cd00609">
    <property type="entry name" value="AAT_like"/>
    <property type="match status" value="1"/>
</dbReference>
<evidence type="ECO:0000259" key="9">
    <source>
        <dbReference type="Pfam" id="PF00155"/>
    </source>
</evidence>
<protein>
    <recommendedName>
        <fullName evidence="8">Aminotransferase</fullName>
        <ecNumber evidence="8">2.6.1.-</ecNumber>
    </recommendedName>
</protein>
<evidence type="ECO:0000256" key="1">
    <source>
        <dbReference type="ARBA" id="ARBA00001933"/>
    </source>
</evidence>
<evidence type="ECO:0000256" key="3">
    <source>
        <dbReference type="ARBA" id="ARBA00011738"/>
    </source>
</evidence>
<dbReference type="EC" id="2.6.1.-" evidence="8"/>
<dbReference type="GO" id="GO:0030170">
    <property type="term" value="F:pyridoxal phosphate binding"/>
    <property type="evidence" value="ECO:0007669"/>
    <property type="project" value="InterPro"/>
</dbReference>
<keyword evidence="6" id="KW-0663">Pyridoxal phosphate</keyword>
<dbReference type="KEGG" id="ngg:RG540_CH24910"/>
<evidence type="ECO:0000256" key="5">
    <source>
        <dbReference type="ARBA" id="ARBA00022679"/>
    </source>
</evidence>
<accession>A0A068SQR6</accession>
<evidence type="ECO:0000256" key="7">
    <source>
        <dbReference type="ARBA" id="ARBA00049185"/>
    </source>
</evidence>
<dbReference type="InterPro" id="IPR015424">
    <property type="entry name" value="PyrdxlP-dep_Trfase"/>
</dbReference>
<sequence>MAFLADALSRVKPSATIAVSQKARDLKAKGRDVIGLGAGEPDFDTPENIKKAAIDAINRGETKYPPVSGIPQLREAIAKKFKRENNLDYTPAQTIVGTGGKQILFNAFMATLNPGDEVIITAPYWVSYPEMVAICGGTSVIIKASQENNFKVTAADLEKAITPKTKWFLFNSPSNPSGAAYSHDELKALTDVLLKHEHVWVLTDDMYEHLTYGDFKFVSPAEVEPKLYNRTLTMNGVSKAYAMTGWRIGYAAGPLELIKAMDMIQGQQTSGACTIAQWASVEALNGPQDFIPANKKIFEARRDLVVSMLNQAKGIVCPSPEGAFYVYPSCAGLIGKTSPSGKVMETDEDFVTELLETEGVAVVHGSAFGLGPNFRISYAASEEQLEEACKRIQRFCANCK</sequence>
<evidence type="ECO:0000256" key="4">
    <source>
        <dbReference type="ARBA" id="ARBA00022576"/>
    </source>
</evidence>
<dbReference type="GO" id="GO:0006520">
    <property type="term" value="P:amino acid metabolic process"/>
    <property type="evidence" value="ECO:0007669"/>
    <property type="project" value="InterPro"/>
</dbReference>
<feature type="domain" description="Aminotransferase class I/classII large" evidence="9">
    <location>
        <begin position="32"/>
        <end position="392"/>
    </location>
</feature>
<evidence type="ECO:0000256" key="2">
    <source>
        <dbReference type="ARBA" id="ARBA00007441"/>
    </source>
</evidence>
<dbReference type="Gene3D" id="3.40.640.10">
    <property type="entry name" value="Type I PLP-dependent aspartate aminotransferase-like (Major domain)"/>
    <property type="match status" value="1"/>
</dbReference>
<keyword evidence="11" id="KW-1185">Reference proteome</keyword>
<keyword evidence="4 8" id="KW-0032">Aminotransferase</keyword>
<comment type="catalytic activity">
    <reaction evidence="7">
        <text>L-aspartate + 2-oxoglutarate = oxaloacetate + L-glutamate</text>
        <dbReference type="Rhea" id="RHEA:21824"/>
        <dbReference type="ChEBI" id="CHEBI:16452"/>
        <dbReference type="ChEBI" id="CHEBI:16810"/>
        <dbReference type="ChEBI" id="CHEBI:29985"/>
        <dbReference type="ChEBI" id="CHEBI:29991"/>
        <dbReference type="EC" id="2.6.1.1"/>
    </reaction>
</comment>
<dbReference type="InterPro" id="IPR015422">
    <property type="entry name" value="PyrdxlP-dep_Trfase_small"/>
</dbReference>
<dbReference type="InterPro" id="IPR004839">
    <property type="entry name" value="Aminotransferase_I/II_large"/>
</dbReference>
<dbReference type="HOGENOM" id="CLU_017584_4_3_5"/>
<dbReference type="Gene3D" id="3.90.1150.10">
    <property type="entry name" value="Aspartate Aminotransferase, domain 1"/>
    <property type="match status" value="1"/>
</dbReference>